<keyword evidence="2 5" id="KW-0812">Transmembrane</keyword>
<feature type="transmembrane region" description="Helical" evidence="5">
    <location>
        <begin position="78"/>
        <end position="106"/>
    </location>
</feature>
<evidence type="ECO:0000256" key="1">
    <source>
        <dbReference type="ARBA" id="ARBA00004370"/>
    </source>
</evidence>
<feature type="transmembrane region" description="Helical" evidence="5">
    <location>
        <begin position="16"/>
        <end position="37"/>
    </location>
</feature>
<dbReference type="AlphaFoldDB" id="A0A8D3BAB5"/>
<dbReference type="InterPro" id="IPR017452">
    <property type="entry name" value="GPCR_Rhodpsn_7TM"/>
</dbReference>
<dbReference type="CDD" id="cd00637">
    <property type="entry name" value="7tm_classA_rhodopsin-like"/>
    <property type="match status" value="1"/>
</dbReference>
<reference evidence="7" key="2">
    <citation type="submission" date="2025-08" db="UniProtKB">
        <authorList>
            <consortium name="Ensembl"/>
        </authorList>
    </citation>
    <scope>IDENTIFICATION</scope>
</reference>
<dbReference type="Proteomes" id="UP000694558">
    <property type="component" value="Chromosome 3"/>
</dbReference>
<evidence type="ECO:0000256" key="4">
    <source>
        <dbReference type="ARBA" id="ARBA00023136"/>
    </source>
</evidence>
<proteinExistence type="predicted"/>
<dbReference type="GO" id="GO:0004930">
    <property type="term" value="F:G protein-coupled receptor activity"/>
    <property type="evidence" value="ECO:0007669"/>
    <property type="project" value="InterPro"/>
</dbReference>
<feature type="transmembrane region" description="Helical" evidence="5">
    <location>
        <begin position="220"/>
        <end position="239"/>
    </location>
</feature>
<feature type="transmembrane region" description="Helical" evidence="5">
    <location>
        <begin position="259"/>
        <end position="279"/>
    </location>
</feature>
<dbReference type="PANTHER" id="PTHR26451:SF886">
    <property type="entry name" value="GROWTH HORMONE SECRETAGOGUE RECEPTOR TYPE 1-LIKE-RELATED"/>
    <property type="match status" value="1"/>
</dbReference>
<reference evidence="7" key="1">
    <citation type="submission" date="2023-05" db="EMBL/GenBank/DDBJ databases">
        <title>High-quality long-read genome of Scophthalmus maximus.</title>
        <authorList>
            <person name="Lien S."/>
            <person name="Martinez P."/>
        </authorList>
    </citation>
    <scope>NUCLEOTIDE SEQUENCE [LARGE SCALE GENOMIC DNA]</scope>
</reference>
<dbReference type="InterPro" id="IPR052921">
    <property type="entry name" value="GPCR1_Superfamily_Member"/>
</dbReference>
<keyword evidence="4 5" id="KW-0472">Membrane</keyword>
<feature type="transmembrane region" description="Helical" evidence="5">
    <location>
        <begin position="49"/>
        <end position="72"/>
    </location>
</feature>
<evidence type="ECO:0000256" key="2">
    <source>
        <dbReference type="ARBA" id="ARBA00022692"/>
    </source>
</evidence>
<feature type="domain" description="G-protein coupled receptors family 1 profile" evidence="6">
    <location>
        <begin position="28"/>
        <end position="277"/>
    </location>
</feature>
<dbReference type="GO" id="GO:0005549">
    <property type="term" value="F:odorant binding"/>
    <property type="evidence" value="ECO:0007669"/>
    <property type="project" value="TreeGrafter"/>
</dbReference>
<name>A0A8D3BAB5_SCOMX</name>
<feature type="transmembrane region" description="Helical" evidence="5">
    <location>
        <begin position="127"/>
        <end position="151"/>
    </location>
</feature>
<evidence type="ECO:0000313" key="7">
    <source>
        <dbReference type="Ensembl" id="ENSSMAP00000031025.1"/>
    </source>
</evidence>
<dbReference type="Ensembl" id="ENSSMAT00000031404.2">
    <property type="protein sequence ID" value="ENSSMAP00000031025.1"/>
    <property type="gene ID" value="ENSSMAG00000019023.2"/>
</dbReference>
<dbReference type="Pfam" id="PF00001">
    <property type="entry name" value="7tm_1"/>
    <property type="match status" value="1"/>
</dbReference>
<sequence length="313" mass="35894">MAANDSSVYKINEKVILVQVVVALFLCINIVLITTFFRKDFFYTTMRYILFAVTLMSDCLFLLVTDIVLILSYFRFTIQIWLCLFIYVVLSVYTFVTPVALTAMVLERYVAICMPLRHGELCSTRSARHCILIIHSISSLPCIAVLSMFFASATYSFYPQGRVCSVEIFVFHAWQGHLRSAINQLFFLMMCITIVFSYVKIMKVAKAASGQDRKSTGRGLRTVALHAFQLLLCCIQLWCPFIENALLRINFKLYVEIRFFDYIMFYLAPRCLSPLIYGLRDDMFFLALKSSALCGFIKTPTGFGKLELLSDIL</sequence>
<dbReference type="GO" id="GO:0004984">
    <property type="term" value="F:olfactory receptor activity"/>
    <property type="evidence" value="ECO:0007669"/>
    <property type="project" value="TreeGrafter"/>
</dbReference>
<accession>A0A8D3BAB5</accession>
<gene>
    <name evidence="7" type="primary">LOC118299388</name>
</gene>
<dbReference type="GO" id="GO:0016020">
    <property type="term" value="C:membrane"/>
    <property type="evidence" value="ECO:0007669"/>
    <property type="project" value="UniProtKB-SubCell"/>
</dbReference>
<evidence type="ECO:0000259" key="6">
    <source>
        <dbReference type="PROSITE" id="PS50262"/>
    </source>
</evidence>
<feature type="transmembrane region" description="Helical" evidence="5">
    <location>
        <begin position="181"/>
        <end position="199"/>
    </location>
</feature>
<protein>
    <recommendedName>
        <fullName evidence="6">G-protein coupled receptors family 1 profile domain-containing protein</fullName>
    </recommendedName>
</protein>
<comment type="subcellular location">
    <subcellularLocation>
        <location evidence="1">Membrane</location>
    </subcellularLocation>
</comment>
<dbReference type="Gene3D" id="1.20.1070.10">
    <property type="entry name" value="Rhodopsin 7-helix transmembrane proteins"/>
    <property type="match status" value="1"/>
</dbReference>
<evidence type="ECO:0000256" key="3">
    <source>
        <dbReference type="ARBA" id="ARBA00022989"/>
    </source>
</evidence>
<dbReference type="PANTHER" id="PTHR26451">
    <property type="entry name" value="G_PROTEIN_RECEP_F1_2 DOMAIN-CONTAINING PROTEIN"/>
    <property type="match status" value="1"/>
</dbReference>
<dbReference type="FunFam" id="1.20.1070.10:FF:000096">
    <property type="entry name" value="Odorant receptor 131-2"/>
    <property type="match status" value="1"/>
</dbReference>
<keyword evidence="3 5" id="KW-1133">Transmembrane helix</keyword>
<organism evidence="7 8">
    <name type="scientific">Scophthalmus maximus</name>
    <name type="common">Turbot</name>
    <name type="synonym">Psetta maxima</name>
    <dbReference type="NCBI Taxonomy" id="52904"/>
    <lineage>
        <taxon>Eukaryota</taxon>
        <taxon>Metazoa</taxon>
        <taxon>Chordata</taxon>
        <taxon>Craniata</taxon>
        <taxon>Vertebrata</taxon>
        <taxon>Euteleostomi</taxon>
        <taxon>Actinopterygii</taxon>
        <taxon>Neopterygii</taxon>
        <taxon>Teleostei</taxon>
        <taxon>Neoteleostei</taxon>
        <taxon>Acanthomorphata</taxon>
        <taxon>Carangaria</taxon>
        <taxon>Pleuronectiformes</taxon>
        <taxon>Pleuronectoidei</taxon>
        <taxon>Scophthalmidae</taxon>
        <taxon>Scophthalmus</taxon>
    </lineage>
</organism>
<evidence type="ECO:0000256" key="5">
    <source>
        <dbReference type="SAM" id="Phobius"/>
    </source>
</evidence>
<dbReference type="InterPro" id="IPR000276">
    <property type="entry name" value="GPCR_Rhodpsn"/>
</dbReference>
<dbReference type="SUPFAM" id="SSF81321">
    <property type="entry name" value="Family A G protein-coupled receptor-like"/>
    <property type="match status" value="1"/>
</dbReference>
<evidence type="ECO:0000313" key="8">
    <source>
        <dbReference type="Proteomes" id="UP000694558"/>
    </source>
</evidence>
<dbReference type="OMA" id="EMFIFHR"/>
<dbReference type="GeneTree" id="ENSGT00940000163324"/>
<dbReference type="PROSITE" id="PS50262">
    <property type="entry name" value="G_PROTEIN_RECEP_F1_2"/>
    <property type="match status" value="1"/>
</dbReference>